<dbReference type="EMBL" id="CP046171">
    <property type="protein sequence ID" value="QIS06716.1"/>
    <property type="molecule type" value="Genomic_DNA"/>
</dbReference>
<dbReference type="RefSeq" id="WP_167465732.1">
    <property type="nucleotide sequence ID" value="NZ_CP046171.1"/>
</dbReference>
<dbReference type="SUPFAM" id="SSF55729">
    <property type="entry name" value="Acyl-CoA N-acyltransferases (Nat)"/>
    <property type="match status" value="1"/>
</dbReference>
<evidence type="ECO:0000313" key="1">
    <source>
        <dbReference type="EMBL" id="QIS06716.1"/>
    </source>
</evidence>
<sequence>MSFFWPDPDRRRRALPLFWHSRVESRRRKGIVDVASDDTGMVSVVLWDLPGTATPIAKPLSMFRALGRATPRVLAASRRIDGLRPKHPHLYLACGGTLPHARAKGVTARLVRARIEASAVDIFTIATNDFSATLAEHDGFRPTGELAVTPDTVLRGMLLSV</sequence>
<name>A0A6G9Y0R9_NOCBR</name>
<organism evidence="1 2">
    <name type="scientific">Nocardia brasiliensis</name>
    <dbReference type="NCBI Taxonomy" id="37326"/>
    <lineage>
        <taxon>Bacteria</taxon>
        <taxon>Bacillati</taxon>
        <taxon>Actinomycetota</taxon>
        <taxon>Actinomycetes</taxon>
        <taxon>Mycobacteriales</taxon>
        <taxon>Nocardiaceae</taxon>
        <taxon>Nocardia</taxon>
    </lineage>
</organism>
<proteinExistence type="predicted"/>
<protein>
    <recommendedName>
        <fullName evidence="3">GNAT family N-acetyltransferase</fullName>
    </recommendedName>
</protein>
<accession>A0A6G9Y0R9</accession>
<dbReference type="InterPro" id="IPR016181">
    <property type="entry name" value="Acyl_CoA_acyltransferase"/>
</dbReference>
<evidence type="ECO:0000313" key="2">
    <source>
        <dbReference type="Proteomes" id="UP000501705"/>
    </source>
</evidence>
<reference evidence="1 2" key="1">
    <citation type="journal article" date="2019" name="ACS Chem. Biol.">
        <title>Identification and Mobilization of a Cryptic Antibiotic Biosynthesis Gene Locus from a Human-Pathogenic Nocardia Isolate.</title>
        <authorList>
            <person name="Herisse M."/>
            <person name="Ishida K."/>
            <person name="Porter J.L."/>
            <person name="Howden B."/>
            <person name="Hertweck C."/>
            <person name="Stinear T.P."/>
            <person name="Pidot S.J."/>
        </authorList>
    </citation>
    <scope>NUCLEOTIDE SEQUENCE [LARGE SCALE GENOMIC DNA]</scope>
    <source>
        <strain evidence="1 2">AUSMDU00024985</strain>
    </source>
</reference>
<dbReference type="Gene3D" id="3.40.630.30">
    <property type="match status" value="1"/>
</dbReference>
<gene>
    <name evidence="1" type="ORF">F5X71_34360</name>
</gene>
<dbReference type="AlphaFoldDB" id="A0A6G9Y0R9"/>
<evidence type="ECO:0008006" key="3">
    <source>
        <dbReference type="Google" id="ProtNLM"/>
    </source>
</evidence>
<dbReference type="Proteomes" id="UP000501705">
    <property type="component" value="Chromosome"/>
</dbReference>